<feature type="domain" description="HTH araC/xylS-type" evidence="4">
    <location>
        <begin position="253"/>
        <end position="351"/>
    </location>
</feature>
<dbReference type="SUPFAM" id="SSF46689">
    <property type="entry name" value="Homeodomain-like"/>
    <property type="match status" value="1"/>
</dbReference>
<dbReference type="Pfam" id="PF12833">
    <property type="entry name" value="HTH_18"/>
    <property type="match status" value="1"/>
</dbReference>
<dbReference type="Gene3D" id="1.10.10.60">
    <property type="entry name" value="Homeodomain-like"/>
    <property type="match status" value="1"/>
</dbReference>
<evidence type="ECO:0000313" key="5">
    <source>
        <dbReference type="EMBL" id="MTD52829.1"/>
    </source>
</evidence>
<dbReference type="InterPro" id="IPR032687">
    <property type="entry name" value="AraC-type_N"/>
</dbReference>
<dbReference type="PROSITE" id="PS01124">
    <property type="entry name" value="HTH_ARAC_FAMILY_2"/>
    <property type="match status" value="1"/>
</dbReference>
<dbReference type="EMBL" id="WMBA01000002">
    <property type="protein sequence ID" value="MTD52829.1"/>
    <property type="molecule type" value="Genomic_DNA"/>
</dbReference>
<dbReference type="SMART" id="SM00342">
    <property type="entry name" value="HTH_ARAC"/>
    <property type="match status" value="1"/>
</dbReference>
<dbReference type="PANTHER" id="PTHR47894:SF1">
    <property type="entry name" value="HTH-TYPE TRANSCRIPTIONAL REGULATOR VQSM"/>
    <property type="match status" value="1"/>
</dbReference>
<keyword evidence="1" id="KW-0805">Transcription regulation</keyword>
<evidence type="ECO:0000259" key="4">
    <source>
        <dbReference type="PROSITE" id="PS01124"/>
    </source>
</evidence>
<dbReference type="InterPro" id="IPR009057">
    <property type="entry name" value="Homeodomain-like_sf"/>
</dbReference>
<dbReference type="PRINTS" id="PR00032">
    <property type="entry name" value="HTHARAC"/>
</dbReference>
<dbReference type="Pfam" id="PF12625">
    <property type="entry name" value="Arabinose_bd"/>
    <property type="match status" value="1"/>
</dbReference>
<keyword evidence="3" id="KW-0804">Transcription</keyword>
<gene>
    <name evidence="5" type="ORF">GKO32_02385</name>
</gene>
<proteinExistence type="predicted"/>
<keyword evidence="6" id="KW-1185">Reference proteome</keyword>
<evidence type="ECO:0000256" key="1">
    <source>
        <dbReference type="ARBA" id="ARBA00023015"/>
    </source>
</evidence>
<dbReference type="InterPro" id="IPR020449">
    <property type="entry name" value="Tscrpt_reg_AraC-type_HTH"/>
</dbReference>
<dbReference type="GO" id="GO:0003700">
    <property type="term" value="F:DNA-binding transcription factor activity"/>
    <property type="evidence" value="ECO:0007669"/>
    <property type="project" value="InterPro"/>
</dbReference>
<organism evidence="5 6">
    <name type="scientific">Amycolatopsis pithecellobii</name>
    <dbReference type="NCBI Taxonomy" id="664692"/>
    <lineage>
        <taxon>Bacteria</taxon>
        <taxon>Bacillati</taxon>
        <taxon>Actinomycetota</taxon>
        <taxon>Actinomycetes</taxon>
        <taxon>Pseudonocardiales</taxon>
        <taxon>Pseudonocardiaceae</taxon>
        <taxon>Amycolatopsis</taxon>
    </lineage>
</organism>
<name>A0A6N7YWW5_9PSEU</name>
<evidence type="ECO:0000256" key="3">
    <source>
        <dbReference type="ARBA" id="ARBA00023163"/>
    </source>
</evidence>
<dbReference type="Proteomes" id="UP000440096">
    <property type="component" value="Unassembled WGS sequence"/>
</dbReference>
<sequence length="357" mass="39332">MLPSTVASTSHDRGAHPTVGYRANVSGSILPPDVARRLVLIGERQGLDVASLLRRTGISAGTRPGEVTVAQAAELTQELWCLTGDELFGLGPPVPLHSFRLVMRSVLHAPDLRAALHRVVEACQVLSTLPRVRVSAEETEVEVELDVSRLNDPEHLAAELVAMLIHRVLGWLAGRRIGLRRLELPWPAPPSAAAYGTVFGRQPRFGGARLVLAFDQALLDAPVIRDEKELDDYLADQPNVWFVTRDYGSSAADRVRRILEHGLRGQWPTPDEIGSRLSVSPQHLRRLLRAEHTSIGQIKEDLVRDAAIASLTRGEESVEELARRLGFSEASSFRRAFRRWTGQPPGAYRRRPVAASG</sequence>
<protein>
    <submittedName>
        <fullName evidence="5">Helix-turn-helix domain-containing protein</fullName>
    </submittedName>
</protein>
<dbReference type="InterPro" id="IPR018060">
    <property type="entry name" value="HTH_AraC"/>
</dbReference>
<reference evidence="5 6" key="1">
    <citation type="submission" date="2019-11" db="EMBL/GenBank/DDBJ databases">
        <title>Draft genome of Amycolatopsis RM579.</title>
        <authorList>
            <person name="Duangmal K."/>
            <person name="Mingma R."/>
        </authorList>
    </citation>
    <scope>NUCLEOTIDE SEQUENCE [LARGE SCALE GENOMIC DNA]</scope>
    <source>
        <strain evidence="5 6">RM579</strain>
    </source>
</reference>
<dbReference type="PANTHER" id="PTHR47894">
    <property type="entry name" value="HTH-TYPE TRANSCRIPTIONAL REGULATOR GADX"/>
    <property type="match status" value="1"/>
</dbReference>
<evidence type="ECO:0000256" key="2">
    <source>
        <dbReference type="ARBA" id="ARBA00023125"/>
    </source>
</evidence>
<dbReference type="OrthoDB" id="5241536at2"/>
<keyword evidence="2" id="KW-0238">DNA-binding</keyword>
<evidence type="ECO:0000313" key="6">
    <source>
        <dbReference type="Proteomes" id="UP000440096"/>
    </source>
</evidence>
<dbReference type="GO" id="GO:0000976">
    <property type="term" value="F:transcription cis-regulatory region binding"/>
    <property type="evidence" value="ECO:0007669"/>
    <property type="project" value="TreeGrafter"/>
</dbReference>
<comment type="caution">
    <text evidence="5">The sequence shown here is derived from an EMBL/GenBank/DDBJ whole genome shotgun (WGS) entry which is preliminary data.</text>
</comment>
<accession>A0A6N7YWW5</accession>
<dbReference type="GO" id="GO:0005829">
    <property type="term" value="C:cytosol"/>
    <property type="evidence" value="ECO:0007669"/>
    <property type="project" value="TreeGrafter"/>
</dbReference>
<dbReference type="AlphaFoldDB" id="A0A6N7YWW5"/>